<dbReference type="Gene3D" id="2.70.170.10">
    <property type="entry name" value="Neurotransmitter-gated ion-channel ligand-binding domain"/>
    <property type="match status" value="1"/>
</dbReference>
<dbReference type="eggNOG" id="KOG3646">
    <property type="taxonomic scope" value="Eukaryota"/>
</dbReference>
<dbReference type="GO" id="GO:0042391">
    <property type="term" value="P:regulation of membrane potential"/>
    <property type="evidence" value="ECO:0000318"/>
    <property type="project" value="GO_Central"/>
</dbReference>
<dbReference type="STRING" id="45351.A7S2P1"/>
<dbReference type="PROSITE" id="PS00236">
    <property type="entry name" value="NEUROTR_ION_CHANNEL"/>
    <property type="match status" value="1"/>
</dbReference>
<dbReference type="CDD" id="cd19051">
    <property type="entry name" value="LGIC_TM_cation"/>
    <property type="match status" value="1"/>
</dbReference>
<dbReference type="CDD" id="cd18997">
    <property type="entry name" value="LGIC_ECD_nAChR"/>
    <property type="match status" value="1"/>
</dbReference>
<keyword evidence="2 15" id="KW-0813">Transport</keyword>
<feature type="transmembrane region" description="Helical" evidence="15">
    <location>
        <begin position="275"/>
        <end position="296"/>
    </location>
</feature>
<keyword evidence="5 15" id="KW-1133">Transmembrane helix</keyword>
<evidence type="ECO:0000259" key="16">
    <source>
        <dbReference type="Pfam" id="PF02931"/>
    </source>
</evidence>
<proteinExistence type="inferred from homology"/>
<keyword evidence="6" id="KW-0770">Synapse</keyword>
<dbReference type="InterPro" id="IPR036734">
    <property type="entry name" value="Neur_chan_lig-bd_sf"/>
</dbReference>
<dbReference type="FunFam" id="1.20.58.390:FF:000073">
    <property type="entry name" value="Neuronal acetylcholine receptor subunit alpha-9-II"/>
    <property type="match status" value="1"/>
</dbReference>
<keyword evidence="11" id="KW-0325">Glycoprotein</keyword>
<evidence type="ECO:0000256" key="10">
    <source>
        <dbReference type="ARBA" id="ARBA00023170"/>
    </source>
</evidence>
<evidence type="ECO:0000313" key="19">
    <source>
        <dbReference type="Proteomes" id="UP000001593"/>
    </source>
</evidence>
<evidence type="ECO:0000256" key="13">
    <source>
        <dbReference type="ARBA" id="ARBA00023303"/>
    </source>
</evidence>
<comment type="caution">
    <text evidence="15">Lacks conserved residue(s) required for the propagation of feature annotation.</text>
</comment>
<dbReference type="EMBL" id="DS469569">
    <property type="protein sequence ID" value="EDO42072.1"/>
    <property type="molecule type" value="Genomic_DNA"/>
</dbReference>
<dbReference type="SUPFAM" id="SSF63712">
    <property type="entry name" value="Nicotinic receptor ligand binding domain-like"/>
    <property type="match status" value="1"/>
</dbReference>
<dbReference type="InParanoid" id="A7S2P1"/>
<dbReference type="PhylomeDB" id="A7S2P1"/>
<comment type="similarity">
    <text evidence="1">Belongs to the ligand-gated ion channel (TC 1.A.9) family. Acetylcholine receptor (TC 1.A.9.1) subfamily.</text>
</comment>
<comment type="subcellular location">
    <subcellularLocation>
        <location evidence="14">Synaptic cell membrane</location>
        <topology evidence="14">Multi-pass membrane protein</topology>
    </subcellularLocation>
</comment>
<keyword evidence="3" id="KW-1003">Cell membrane</keyword>
<dbReference type="Proteomes" id="UP000001593">
    <property type="component" value="Unassembled WGS sequence"/>
</dbReference>
<keyword evidence="12" id="KW-1071">Ligand-gated ion channel</keyword>
<evidence type="ECO:0000256" key="6">
    <source>
        <dbReference type="ARBA" id="ARBA00023018"/>
    </source>
</evidence>
<dbReference type="PRINTS" id="PR00252">
    <property type="entry name" value="NRIONCHANNEL"/>
</dbReference>
<dbReference type="GO" id="GO:1904315">
    <property type="term" value="F:transmitter-gated monoatomic ion channel activity involved in regulation of postsynaptic membrane potential"/>
    <property type="evidence" value="ECO:0000318"/>
    <property type="project" value="GO_Central"/>
</dbReference>
<dbReference type="PANTHER" id="PTHR18945">
    <property type="entry name" value="NEUROTRANSMITTER GATED ION CHANNEL"/>
    <property type="match status" value="1"/>
</dbReference>
<dbReference type="GO" id="GO:0007268">
    <property type="term" value="P:chemical synaptic transmission"/>
    <property type="evidence" value="ECO:0000318"/>
    <property type="project" value="GO_Central"/>
</dbReference>
<feature type="transmembrane region" description="Helical" evidence="15">
    <location>
        <begin position="211"/>
        <end position="235"/>
    </location>
</feature>
<dbReference type="GO" id="GO:0005886">
    <property type="term" value="C:plasma membrane"/>
    <property type="evidence" value="ECO:0000318"/>
    <property type="project" value="GO_Central"/>
</dbReference>
<dbReference type="GO" id="GO:0034220">
    <property type="term" value="P:monoatomic ion transmembrane transport"/>
    <property type="evidence" value="ECO:0000318"/>
    <property type="project" value="GO_Central"/>
</dbReference>
<evidence type="ECO:0000259" key="17">
    <source>
        <dbReference type="Pfam" id="PF02932"/>
    </source>
</evidence>
<dbReference type="GO" id="GO:1902495">
    <property type="term" value="C:transmembrane transporter complex"/>
    <property type="evidence" value="ECO:0000318"/>
    <property type="project" value="GO_Central"/>
</dbReference>
<dbReference type="GO" id="GO:0022848">
    <property type="term" value="F:acetylcholine-gated monoatomic cation-selective channel activity"/>
    <property type="evidence" value="ECO:0007669"/>
    <property type="project" value="InterPro"/>
</dbReference>
<dbReference type="InterPro" id="IPR002394">
    <property type="entry name" value="Nicotinic_acetylcholine_rcpt"/>
</dbReference>
<dbReference type="GO" id="GO:0045202">
    <property type="term" value="C:synapse"/>
    <property type="evidence" value="ECO:0000318"/>
    <property type="project" value="GO_Central"/>
</dbReference>
<keyword evidence="10" id="KW-0675">Receptor</keyword>
<dbReference type="GO" id="GO:0043005">
    <property type="term" value="C:neuron projection"/>
    <property type="evidence" value="ECO:0000318"/>
    <property type="project" value="GO_Central"/>
</dbReference>
<evidence type="ECO:0000256" key="11">
    <source>
        <dbReference type="ARBA" id="ARBA00023180"/>
    </source>
</evidence>
<feature type="domain" description="Neurotransmitter-gated ion-channel transmembrane" evidence="17">
    <location>
        <begin position="217"/>
        <end position="329"/>
    </location>
</feature>
<dbReference type="Pfam" id="PF02932">
    <property type="entry name" value="Neur_chan_memb"/>
    <property type="match status" value="1"/>
</dbReference>
<evidence type="ECO:0000256" key="2">
    <source>
        <dbReference type="ARBA" id="ARBA00022448"/>
    </source>
</evidence>
<dbReference type="InterPro" id="IPR006201">
    <property type="entry name" value="Neur_channel"/>
</dbReference>
<evidence type="ECO:0000313" key="18">
    <source>
        <dbReference type="EMBL" id="EDO42072.1"/>
    </source>
</evidence>
<evidence type="ECO:0000256" key="3">
    <source>
        <dbReference type="ARBA" id="ARBA00022475"/>
    </source>
</evidence>
<dbReference type="GO" id="GO:0004888">
    <property type="term" value="F:transmembrane signaling receptor activity"/>
    <property type="evidence" value="ECO:0007669"/>
    <property type="project" value="InterPro"/>
</dbReference>
<evidence type="ECO:0000256" key="15">
    <source>
        <dbReference type="RuleBase" id="RU000687"/>
    </source>
</evidence>
<dbReference type="PRINTS" id="PR00254">
    <property type="entry name" value="NICOTINICR"/>
</dbReference>
<keyword evidence="9" id="KW-1015">Disulfide bond</keyword>
<evidence type="ECO:0000256" key="14">
    <source>
        <dbReference type="ARBA" id="ARBA00034099"/>
    </source>
</evidence>
<evidence type="ECO:0000256" key="1">
    <source>
        <dbReference type="ARBA" id="ARBA00009237"/>
    </source>
</evidence>
<dbReference type="InterPro" id="IPR038050">
    <property type="entry name" value="Neuro_actylchol_rec"/>
</dbReference>
<keyword evidence="13 15" id="KW-0407">Ion channel</keyword>
<feature type="non-terminal residue" evidence="18">
    <location>
        <position position="329"/>
    </location>
</feature>
<dbReference type="Pfam" id="PF02931">
    <property type="entry name" value="Neur_chan_LBD"/>
    <property type="match status" value="1"/>
</dbReference>
<dbReference type="InterPro" id="IPR036719">
    <property type="entry name" value="Neuro-gated_channel_TM_sf"/>
</dbReference>
<dbReference type="OMA" id="EWVIFLY"/>
<dbReference type="AlphaFoldDB" id="A7S2P1"/>
<dbReference type="InterPro" id="IPR006029">
    <property type="entry name" value="Neurotrans-gated_channel_TM"/>
</dbReference>
<dbReference type="OrthoDB" id="5954952at2759"/>
<dbReference type="InterPro" id="IPR006202">
    <property type="entry name" value="Neur_chan_lig-bd"/>
</dbReference>
<feature type="transmembrane region" description="Helical" evidence="15">
    <location>
        <begin position="242"/>
        <end position="263"/>
    </location>
</feature>
<feature type="domain" description="Neurotransmitter-gated ion-channel ligand-binding" evidence="16">
    <location>
        <begin position="3"/>
        <end position="210"/>
    </location>
</feature>
<dbReference type="GO" id="GO:0045211">
    <property type="term" value="C:postsynaptic membrane"/>
    <property type="evidence" value="ECO:0007669"/>
    <property type="project" value="InterPro"/>
</dbReference>
<evidence type="ECO:0000256" key="5">
    <source>
        <dbReference type="ARBA" id="ARBA00022989"/>
    </source>
</evidence>
<evidence type="ECO:0000256" key="4">
    <source>
        <dbReference type="ARBA" id="ARBA00022692"/>
    </source>
</evidence>
<dbReference type="HOGENOM" id="CLU_018074_2_1_1"/>
<dbReference type="FunFam" id="2.70.170.10:FF:000016">
    <property type="entry name" value="Nicotinic acetylcholine receptor subunit"/>
    <property type="match status" value="1"/>
</dbReference>
<name>A7S2P1_NEMVE</name>
<evidence type="ECO:0000256" key="12">
    <source>
        <dbReference type="ARBA" id="ARBA00023286"/>
    </source>
</evidence>
<dbReference type="GO" id="GO:0005231">
    <property type="term" value="F:excitatory extracellular ligand-gated monoatomic ion channel activity"/>
    <property type="evidence" value="ECO:0000318"/>
    <property type="project" value="GO_Central"/>
</dbReference>
<keyword evidence="8 15" id="KW-0472">Membrane</keyword>
<gene>
    <name evidence="18" type="ORF">NEMVEDRAFT_v1g60450</name>
</gene>
<keyword evidence="19" id="KW-1185">Reference proteome</keyword>
<keyword evidence="7 15" id="KW-0406">Ion transport</keyword>
<evidence type="ECO:0000256" key="7">
    <source>
        <dbReference type="ARBA" id="ARBA00023065"/>
    </source>
</evidence>
<evidence type="ECO:0000256" key="8">
    <source>
        <dbReference type="ARBA" id="ARBA00023136"/>
    </source>
</evidence>
<accession>A7S2P1</accession>
<dbReference type="SUPFAM" id="SSF90112">
    <property type="entry name" value="Neurotransmitter-gated ion-channel transmembrane pore"/>
    <property type="match status" value="1"/>
</dbReference>
<sequence>EARLHMFLFENYNKHLRPVVNKSRALTVRLGLTLHQIASLVEKSQFLQTSLWVRQMWRNEYLTWDPKEFGGISTINVNVDKVWVPDIYLYNNADADGDGALNKFGTQIKLLFNGINIWLAPVLLTSSCKIDVTYFPFDEQHCSLKFGSWTYDGERLDLVSESPSGDVSKYVPSGQWDLVSFTAKRNEIFYVCCPQSYPDVTFTLNIRRKTIFYYMNLIMPCFLITGLTLLSFFLPPESGERITLVITNLLAMTVFMLLVADWLPPTSEVVPLISMYYTLTMMEVGLALVATCLDYLKCYFMNPVTTEMPFLVRLLVLKWLAKLTRVKVP</sequence>
<feature type="non-terminal residue" evidence="18">
    <location>
        <position position="1"/>
    </location>
</feature>
<dbReference type="InterPro" id="IPR018000">
    <property type="entry name" value="Neurotransmitter_ion_chnl_CS"/>
</dbReference>
<organism evidence="18 19">
    <name type="scientific">Nematostella vectensis</name>
    <name type="common">Starlet sea anemone</name>
    <dbReference type="NCBI Taxonomy" id="45351"/>
    <lineage>
        <taxon>Eukaryota</taxon>
        <taxon>Metazoa</taxon>
        <taxon>Cnidaria</taxon>
        <taxon>Anthozoa</taxon>
        <taxon>Hexacorallia</taxon>
        <taxon>Actiniaria</taxon>
        <taxon>Edwardsiidae</taxon>
        <taxon>Nematostella</taxon>
    </lineage>
</organism>
<keyword evidence="4 15" id="KW-0812">Transmembrane</keyword>
<dbReference type="KEGG" id="nve:5513889"/>
<protein>
    <submittedName>
        <fullName evidence="18">Uncharacterized protein</fullName>
    </submittedName>
</protein>
<reference evidence="18 19" key="1">
    <citation type="journal article" date="2007" name="Science">
        <title>Sea anemone genome reveals ancestral eumetazoan gene repertoire and genomic organization.</title>
        <authorList>
            <person name="Putnam N.H."/>
            <person name="Srivastava M."/>
            <person name="Hellsten U."/>
            <person name="Dirks B."/>
            <person name="Chapman J."/>
            <person name="Salamov A."/>
            <person name="Terry A."/>
            <person name="Shapiro H."/>
            <person name="Lindquist E."/>
            <person name="Kapitonov V.V."/>
            <person name="Jurka J."/>
            <person name="Genikhovich G."/>
            <person name="Grigoriev I.V."/>
            <person name="Lucas S.M."/>
            <person name="Steele R.E."/>
            <person name="Finnerty J.R."/>
            <person name="Technau U."/>
            <person name="Martindale M.Q."/>
            <person name="Rokhsar D.S."/>
        </authorList>
    </citation>
    <scope>NUCLEOTIDE SEQUENCE [LARGE SCALE GENOMIC DNA]</scope>
    <source>
        <strain evidence="19">CH2 X CH6</strain>
    </source>
</reference>
<evidence type="ECO:0000256" key="9">
    <source>
        <dbReference type="ARBA" id="ARBA00023157"/>
    </source>
</evidence>
<dbReference type="Gene3D" id="1.20.58.390">
    <property type="entry name" value="Neurotransmitter-gated ion-channel transmembrane domain"/>
    <property type="match status" value="1"/>
</dbReference>